<dbReference type="Proteomes" id="UP001500897">
    <property type="component" value="Unassembled WGS sequence"/>
</dbReference>
<keyword evidence="6" id="KW-1133">Transmembrane helix</keyword>
<dbReference type="SUPFAM" id="SSF53448">
    <property type="entry name" value="Nucleotide-diphospho-sugar transferases"/>
    <property type="match status" value="1"/>
</dbReference>
<reference evidence="8" key="1">
    <citation type="journal article" date="2019" name="Int. J. Syst. Evol. Microbiol.">
        <title>The Global Catalogue of Microorganisms (GCM) 10K type strain sequencing project: providing services to taxonomists for standard genome sequencing and annotation.</title>
        <authorList>
            <consortium name="The Broad Institute Genomics Platform"/>
            <consortium name="The Broad Institute Genome Sequencing Center for Infectious Disease"/>
            <person name="Wu L."/>
            <person name="Ma J."/>
        </authorList>
    </citation>
    <scope>NUCLEOTIDE SEQUENCE [LARGE SCALE GENOMIC DNA]</scope>
    <source>
        <strain evidence="8">JCM 14559</strain>
    </source>
</reference>
<feature type="transmembrane region" description="Helical" evidence="6">
    <location>
        <begin position="9"/>
        <end position="28"/>
    </location>
</feature>
<sequence>MNRTSGRTACVLGVAGMAAWIVVCRTLLNPHARPALTVLYLLSGALVLLCLVASRANLRRGRGPVAPGRVVAIVPAYEEDPQLLDDTLRALLRQTRQVDEIHVVDDGSARHPVRTFDHPRVRFHRQDNAGKRRAQAAVLAELRPADWDFVLTVDSDSVAADDALEHLLRAMSDPRVTAATGVVLTRNHRQNALTRVVDLNIGASCLLTRAARSLFGVVETTSGALALYRAPVLFDNLADYVTSGTGGDDRRLTMYAQLRGQVVAVHDALVHSVMPHTLRGTFQQRVRWGKSSWVALPFAVTNLSWRQLLFPLLAVVQWATLPALAAMLLTGTLSRTDPPHWWAIAASYLFVRYLEAAQYVLQRPGLSLRARLLRLLWATPADVLLTLLVLYPAKYWALCRLRHWGWHTRGDAHAGARQALRGSAAR</sequence>
<name>A0ABP5HZV0_9ACTN</name>
<evidence type="ECO:0000256" key="2">
    <source>
        <dbReference type="ARBA" id="ARBA00022475"/>
    </source>
</evidence>
<keyword evidence="8" id="KW-1185">Reference proteome</keyword>
<dbReference type="InterPro" id="IPR029044">
    <property type="entry name" value="Nucleotide-diphossugar_trans"/>
</dbReference>
<organism evidence="7 8">
    <name type="scientific">Kitasatospora saccharophila</name>
    <dbReference type="NCBI Taxonomy" id="407973"/>
    <lineage>
        <taxon>Bacteria</taxon>
        <taxon>Bacillati</taxon>
        <taxon>Actinomycetota</taxon>
        <taxon>Actinomycetes</taxon>
        <taxon>Kitasatosporales</taxon>
        <taxon>Streptomycetaceae</taxon>
        <taxon>Kitasatospora</taxon>
    </lineage>
</organism>
<keyword evidence="3" id="KW-0328">Glycosyltransferase</keyword>
<dbReference type="CDD" id="cd06423">
    <property type="entry name" value="CESA_like"/>
    <property type="match status" value="1"/>
</dbReference>
<proteinExistence type="predicted"/>
<comment type="subcellular location">
    <subcellularLocation>
        <location evidence="1">Cell membrane</location>
    </subcellularLocation>
</comment>
<dbReference type="PANTHER" id="PTHR22913:SF12">
    <property type="entry name" value="MANNURONAN SYNTHASE"/>
    <property type="match status" value="1"/>
</dbReference>
<dbReference type="RefSeq" id="WP_344551021.1">
    <property type="nucleotide sequence ID" value="NZ_BAAANS010000007.1"/>
</dbReference>
<dbReference type="Gene3D" id="3.90.550.10">
    <property type="entry name" value="Spore Coat Polysaccharide Biosynthesis Protein SpsA, Chain A"/>
    <property type="match status" value="1"/>
</dbReference>
<accession>A0ABP5HZV0</accession>
<feature type="transmembrane region" description="Helical" evidence="6">
    <location>
        <begin position="373"/>
        <end position="393"/>
    </location>
</feature>
<evidence type="ECO:0000256" key="6">
    <source>
        <dbReference type="SAM" id="Phobius"/>
    </source>
</evidence>
<protein>
    <recommendedName>
        <fullName evidence="9">Hyaluronan synthase</fullName>
    </recommendedName>
</protein>
<evidence type="ECO:0000256" key="5">
    <source>
        <dbReference type="ARBA" id="ARBA00023136"/>
    </source>
</evidence>
<keyword evidence="4" id="KW-0808">Transferase</keyword>
<evidence type="ECO:0000313" key="8">
    <source>
        <dbReference type="Proteomes" id="UP001500897"/>
    </source>
</evidence>
<dbReference type="EMBL" id="BAAANS010000007">
    <property type="protein sequence ID" value="GAA2090848.1"/>
    <property type="molecule type" value="Genomic_DNA"/>
</dbReference>
<evidence type="ECO:0000256" key="1">
    <source>
        <dbReference type="ARBA" id="ARBA00004236"/>
    </source>
</evidence>
<evidence type="ECO:0000313" key="7">
    <source>
        <dbReference type="EMBL" id="GAA2090848.1"/>
    </source>
</evidence>
<keyword evidence="2" id="KW-1003">Cell membrane</keyword>
<dbReference type="PANTHER" id="PTHR22913">
    <property type="entry name" value="HYALURONAN SYNTHASE"/>
    <property type="match status" value="1"/>
</dbReference>
<feature type="transmembrane region" description="Helical" evidence="6">
    <location>
        <begin position="308"/>
        <end position="329"/>
    </location>
</feature>
<keyword evidence="6" id="KW-0812">Transmembrane</keyword>
<feature type="transmembrane region" description="Helical" evidence="6">
    <location>
        <begin position="34"/>
        <end position="53"/>
    </location>
</feature>
<evidence type="ECO:0000256" key="3">
    <source>
        <dbReference type="ARBA" id="ARBA00022676"/>
    </source>
</evidence>
<keyword evidence="5 6" id="KW-0472">Membrane</keyword>
<dbReference type="Pfam" id="PF13641">
    <property type="entry name" value="Glyco_tranf_2_3"/>
    <property type="match status" value="1"/>
</dbReference>
<gene>
    <name evidence="7" type="ORF">GCM10009759_14780</name>
</gene>
<evidence type="ECO:0008006" key="9">
    <source>
        <dbReference type="Google" id="ProtNLM"/>
    </source>
</evidence>
<evidence type="ECO:0000256" key="4">
    <source>
        <dbReference type="ARBA" id="ARBA00022679"/>
    </source>
</evidence>
<comment type="caution">
    <text evidence="7">The sequence shown here is derived from an EMBL/GenBank/DDBJ whole genome shotgun (WGS) entry which is preliminary data.</text>
</comment>